<evidence type="ECO:0000313" key="1">
    <source>
        <dbReference type="EMBL" id="CAD7195427.1"/>
    </source>
</evidence>
<proteinExistence type="predicted"/>
<gene>
    <name evidence="1" type="ORF">TDIB3V08_LOCUS1811</name>
</gene>
<name>A0A7R8VBP7_TIMDO</name>
<accession>A0A7R8VBP7</accession>
<reference evidence="1" key="1">
    <citation type="submission" date="2020-11" db="EMBL/GenBank/DDBJ databases">
        <authorList>
            <person name="Tran Van P."/>
        </authorList>
    </citation>
    <scope>NUCLEOTIDE SEQUENCE</scope>
</reference>
<organism evidence="1">
    <name type="scientific">Timema douglasi</name>
    <name type="common">Walking stick</name>
    <dbReference type="NCBI Taxonomy" id="61478"/>
    <lineage>
        <taxon>Eukaryota</taxon>
        <taxon>Metazoa</taxon>
        <taxon>Ecdysozoa</taxon>
        <taxon>Arthropoda</taxon>
        <taxon>Hexapoda</taxon>
        <taxon>Insecta</taxon>
        <taxon>Pterygota</taxon>
        <taxon>Neoptera</taxon>
        <taxon>Polyneoptera</taxon>
        <taxon>Phasmatodea</taxon>
        <taxon>Timematodea</taxon>
        <taxon>Timematoidea</taxon>
        <taxon>Timematidae</taxon>
        <taxon>Timema</taxon>
    </lineage>
</organism>
<dbReference type="EMBL" id="OA564748">
    <property type="protein sequence ID" value="CAD7195427.1"/>
    <property type="molecule type" value="Genomic_DNA"/>
</dbReference>
<sequence>MSLTVSLTSTPRLFRRRNDAVDHAAGLELKENLASGAAWPYPSVYHPYDAAFAGYPFNGCPDRNKKKEVLCRHHLYGVSLLEEVLPTPPPYPLVRCHCPDDTLDLRRKLRHCISGDPARLSACLSFCARILLPGLHALLSGVPLIIISVSFSPYFMSDLFSTLPPCSPEQMRECSPPLPYTLTSAARLRDDTRVSTFLPWIHECRPLTVDTRVSTSYPGYTSVDLLPWIHECQPLTVDTRVSTSHRDYTSVNLLPWIHECRPLTVDT</sequence>
<protein>
    <submittedName>
        <fullName evidence="1">Uncharacterized protein</fullName>
    </submittedName>
</protein>
<dbReference type="AlphaFoldDB" id="A0A7R8VBP7"/>